<sequence>MPSRDAPAATSQSPTRNRQHEALVARARTTRIHNTARIVGLDQLQLFISLATVNPVIGHAVQDLTLSLPLHIGYPAQAVRECLRLTPNLDTLMLVLPDFSPSTIISGTLLPRLRTFATNLPHRALPVFLALHPSVTSLALESCGGRTRCPLRDLNLSQVSDLSCPARCLEGIARGQVAMATVNLTRLASMAALAIQALSTSPLYLLCINFFSDDYDILARIVAAAPRLRKLKLVEKPRAQRRFHHARRPWNDLQEWHRLLMRLPFLEEFMLRTSASISSPRRSEQAVVTIWANGTNHGARHPNLYHISILQQGPDADAQPLSHYFRRHGTWQRVNEALVNAAHSFTM</sequence>
<dbReference type="AlphaFoldDB" id="A0A5C3P160"/>
<accession>A0A5C3P160</accession>
<dbReference type="EMBL" id="ML211427">
    <property type="protein sequence ID" value="TFK83032.1"/>
    <property type="molecule type" value="Genomic_DNA"/>
</dbReference>
<evidence type="ECO:0008006" key="4">
    <source>
        <dbReference type="Google" id="ProtNLM"/>
    </source>
</evidence>
<keyword evidence="3" id="KW-1185">Reference proteome</keyword>
<dbReference type="InParanoid" id="A0A5C3P160"/>
<protein>
    <recommendedName>
        <fullName evidence="4">F-box domain-containing protein</fullName>
    </recommendedName>
</protein>
<evidence type="ECO:0000313" key="3">
    <source>
        <dbReference type="Proteomes" id="UP000308197"/>
    </source>
</evidence>
<reference evidence="2 3" key="1">
    <citation type="journal article" date="2019" name="Nat. Ecol. Evol.">
        <title>Megaphylogeny resolves global patterns of mushroom evolution.</title>
        <authorList>
            <person name="Varga T."/>
            <person name="Krizsan K."/>
            <person name="Foldi C."/>
            <person name="Dima B."/>
            <person name="Sanchez-Garcia M."/>
            <person name="Sanchez-Ramirez S."/>
            <person name="Szollosi G.J."/>
            <person name="Szarkandi J.G."/>
            <person name="Papp V."/>
            <person name="Albert L."/>
            <person name="Andreopoulos W."/>
            <person name="Angelini C."/>
            <person name="Antonin V."/>
            <person name="Barry K.W."/>
            <person name="Bougher N.L."/>
            <person name="Buchanan P."/>
            <person name="Buyck B."/>
            <person name="Bense V."/>
            <person name="Catcheside P."/>
            <person name="Chovatia M."/>
            <person name="Cooper J."/>
            <person name="Damon W."/>
            <person name="Desjardin D."/>
            <person name="Finy P."/>
            <person name="Geml J."/>
            <person name="Haridas S."/>
            <person name="Hughes K."/>
            <person name="Justo A."/>
            <person name="Karasinski D."/>
            <person name="Kautmanova I."/>
            <person name="Kiss B."/>
            <person name="Kocsube S."/>
            <person name="Kotiranta H."/>
            <person name="LaButti K.M."/>
            <person name="Lechner B.E."/>
            <person name="Liimatainen K."/>
            <person name="Lipzen A."/>
            <person name="Lukacs Z."/>
            <person name="Mihaltcheva S."/>
            <person name="Morgado L.N."/>
            <person name="Niskanen T."/>
            <person name="Noordeloos M.E."/>
            <person name="Ohm R.A."/>
            <person name="Ortiz-Santana B."/>
            <person name="Ovrebo C."/>
            <person name="Racz N."/>
            <person name="Riley R."/>
            <person name="Savchenko A."/>
            <person name="Shiryaev A."/>
            <person name="Soop K."/>
            <person name="Spirin V."/>
            <person name="Szebenyi C."/>
            <person name="Tomsovsky M."/>
            <person name="Tulloss R.E."/>
            <person name="Uehling J."/>
            <person name="Grigoriev I.V."/>
            <person name="Vagvolgyi C."/>
            <person name="Papp T."/>
            <person name="Martin F.M."/>
            <person name="Miettinen O."/>
            <person name="Hibbett D.S."/>
            <person name="Nagy L.G."/>
        </authorList>
    </citation>
    <scope>NUCLEOTIDE SEQUENCE [LARGE SCALE GENOMIC DNA]</scope>
    <source>
        <strain evidence="2 3">HHB13444</strain>
    </source>
</reference>
<proteinExistence type="predicted"/>
<name>A0A5C3P160_9APHY</name>
<organism evidence="2 3">
    <name type="scientific">Polyporus arcularius HHB13444</name>
    <dbReference type="NCBI Taxonomy" id="1314778"/>
    <lineage>
        <taxon>Eukaryota</taxon>
        <taxon>Fungi</taxon>
        <taxon>Dikarya</taxon>
        <taxon>Basidiomycota</taxon>
        <taxon>Agaricomycotina</taxon>
        <taxon>Agaricomycetes</taxon>
        <taxon>Polyporales</taxon>
        <taxon>Polyporaceae</taxon>
        <taxon>Polyporus</taxon>
    </lineage>
</organism>
<dbReference type="Proteomes" id="UP000308197">
    <property type="component" value="Unassembled WGS sequence"/>
</dbReference>
<evidence type="ECO:0000256" key="1">
    <source>
        <dbReference type="SAM" id="MobiDB-lite"/>
    </source>
</evidence>
<evidence type="ECO:0000313" key="2">
    <source>
        <dbReference type="EMBL" id="TFK83032.1"/>
    </source>
</evidence>
<feature type="region of interest" description="Disordered" evidence="1">
    <location>
        <begin position="1"/>
        <end position="20"/>
    </location>
</feature>
<gene>
    <name evidence="2" type="ORF">K466DRAFT_655439</name>
</gene>